<dbReference type="Gramene" id="PGSC0003DMT400085481">
    <property type="protein sequence ID" value="PGSC0003DMT400085481"/>
    <property type="gene ID" value="PGSC0003DMG400035052"/>
</dbReference>
<dbReference type="OMA" id="PIRMEEM"/>
<dbReference type="eggNOG" id="KOG1601">
    <property type="taxonomic scope" value="Eukaryota"/>
</dbReference>
<dbReference type="Proteomes" id="UP000011115">
    <property type="component" value="Unassembled WGS sequence"/>
</dbReference>
<reference evidence="8" key="1">
    <citation type="journal article" date="2011" name="Nature">
        <title>Genome sequence and analysis of the tuber crop potato.</title>
        <authorList>
            <consortium name="The Potato Genome Sequencing Consortium"/>
        </authorList>
    </citation>
    <scope>NUCLEOTIDE SEQUENCE [LARGE SCALE GENOMIC DNA]</scope>
    <source>
        <strain evidence="8">cv. DM1-3 516 R44</strain>
    </source>
</reference>
<sequence length="371" mass="42759">MDCEIICNVDVPSAYVGLRILLVDPDKSSLSNIAAILEEHSFKVTAIEQATIALSILREHIDQFDLVMVDANMLEMDYLEFIKSTQLIKDKPIILMSPEVTIEMIKEAPTQGICYIFKKSLISSLKLKDVWKYVKWHNNKANENSQHYKANQVYVMDNTSCPEKMQNKKGKSITNCSETYQDQAVDSLIEKDEAKRFKRMRNTIEEAQVKRSAPLEKEEDYSLLSKISTKRPEKKRRNLKWTTELEKKLDEVVRKLGDKAGPKNVLERMCVQDLTKECLTYRLKKYRSQKRQAPDVQPVTSTNFNEEHHSKAFNSSTLSVNVNELFQGAYIPQPLEVPSVALPSSSDYSLNECDDWINEFLELDDFKLKLS</sequence>
<evidence type="ECO:0000256" key="1">
    <source>
        <dbReference type="ARBA" id="ARBA00023012"/>
    </source>
</evidence>
<dbReference type="GO" id="GO:0003677">
    <property type="term" value="F:DNA binding"/>
    <property type="evidence" value="ECO:0007669"/>
    <property type="project" value="InterPro"/>
</dbReference>
<evidence type="ECO:0000313" key="8">
    <source>
        <dbReference type="Proteomes" id="UP000011115"/>
    </source>
</evidence>
<dbReference type="EnsemblPlants" id="PGSC0003DMT400085481">
    <property type="protein sequence ID" value="PGSC0003DMT400085481"/>
    <property type="gene ID" value="PGSC0003DMG400035052"/>
</dbReference>
<keyword evidence="3" id="KW-0804">Transcription</keyword>
<feature type="domain" description="Response regulatory" evidence="6">
    <location>
        <begin position="19"/>
        <end position="134"/>
    </location>
</feature>
<dbReference type="GeneID" id="107060895"/>
<dbReference type="NCBIfam" id="TIGR01557">
    <property type="entry name" value="myb_SHAQKYF"/>
    <property type="match status" value="1"/>
</dbReference>
<evidence type="ECO:0000256" key="2">
    <source>
        <dbReference type="ARBA" id="ARBA00023015"/>
    </source>
</evidence>
<dbReference type="PANTHER" id="PTHR43874">
    <property type="entry name" value="TWO-COMPONENT RESPONSE REGULATOR"/>
    <property type="match status" value="1"/>
</dbReference>
<keyword evidence="8" id="KW-1185">Reference proteome</keyword>
<organism evidence="7 8">
    <name type="scientific">Solanum tuberosum</name>
    <name type="common">Potato</name>
    <dbReference type="NCBI Taxonomy" id="4113"/>
    <lineage>
        <taxon>Eukaryota</taxon>
        <taxon>Viridiplantae</taxon>
        <taxon>Streptophyta</taxon>
        <taxon>Embryophyta</taxon>
        <taxon>Tracheophyta</taxon>
        <taxon>Spermatophyta</taxon>
        <taxon>Magnoliopsida</taxon>
        <taxon>eudicotyledons</taxon>
        <taxon>Gunneridae</taxon>
        <taxon>Pentapetalae</taxon>
        <taxon>asterids</taxon>
        <taxon>lamiids</taxon>
        <taxon>Solanales</taxon>
        <taxon>Solanaceae</taxon>
        <taxon>Solanoideae</taxon>
        <taxon>Solaneae</taxon>
        <taxon>Solanum</taxon>
    </lineage>
</organism>
<dbReference type="PaxDb" id="4113-PGSC0003DMT400085481"/>
<dbReference type="InterPro" id="IPR006447">
    <property type="entry name" value="Myb_dom_plants"/>
</dbReference>
<dbReference type="SMART" id="SM00448">
    <property type="entry name" value="REC"/>
    <property type="match status" value="1"/>
</dbReference>
<dbReference type="Pfam" id="PF00072">
    <property type="entry name" value="Response_reg"/>
    <property type="match status" value="1"/>
</dbReference>
<dbReference type="Gene3D" id="1.10.10.60">
    <property type="entry name" value="Homeodomain-like"/>
    <property type="match status" value="1"/>
</dbReference>
<protein>
    <submittedName>
        <fullName evidence="7">Two-component response regulator ARR12</fullName>
    </submittedName>
</protein>
<keyword evidence="2" id="KW-0805">Transcription regulation</keyword>
<evidence type="ECO:0000256" key="5">
    <source>
        <dbReference type="PROSITE-ProRule" id="PRU00169"/>
    </source>
</evidence>
<evidence type="ECO:0000256" key="3">
    <source>
        <dbReference type="ARBA" id="ARBA00023163"/>
    </source>
</evidence>
<dbReference type="InterPro" id="IPR011006">
    <property type="entry name" value="CheY-like_superfamily"/>
</dbReference>
<dbReference type="SUPFAM" id="SSF52172">
    <property type="entry name" value="CheY-like"/>
    <property type="match status" value="1"/>
</dbReference>
<proteinExistence type="predicted"/>
<evidence type="ECO:0000256" key="4">
    <source>
        <dbReference type="ARBA" id="ARBA00023242"/>
    </source>
</evidence>
<dbReference type="SMR" id="M1D9L2"/>
<evidence type="ECO:0000313" key="7">
    <source>
        <dbReference type="EnsemblPlants" id="PGSC0003DMT400085481"/>
    </source>
</evidence>
<dbReference type="GO" id="GO:0009736">
    <property type="term" value="P:cytokinin-activated signaling pathway"/>
    <property type="evidence" value="ECO:0007669"/>
    <property type="project" value="InterPro"/>
</dbReference>
<dbReference type="RefSeq" id="XP_015164912.1">
    <property type="nucleotide sequence ID" value="XM_015309426.1"/>
</dbReference>
<feature type="modified residue" description="4-aspartylphosphate" evidence="5">
    <location>
        <position position="70"/>
    </location>
</feature>
<dbReference type="Gene3D" id="3.40.50.2300">
    <property type="match status" value="1"/>
</dbReference>
<dbReference type="AlphaFoldDB" id="M1D9L2"/>
<keyword evidence="1" id="KW-0902">Two-component regulatory system</keyword>
<dbReference type="OrthoDB" id="1305014at2759"/>
<evidence type="ECO:0000259" key="6">
    <source>
        <dbReference type="PROSITE" id="PS50110"/>
    </source>
</evidence>
<reference evidence="7" key="2">
    <citation type="submission" date="2015-06" db="UniProtKB">
        <authorList>
            <consortium name="EnsemblPlants"/>
        </authorList>
    </citation>
    <scope>IDENTIFICATION</scope>
    <source>
        <strain evidence="7">DM1-3 516 R44</strain>
    </source>
</reference>
<dbReference type="InterPro" id="IPR045279">
    <property type="entry name" value="ARR-like"/>
</dbReference>
<name>M1D9L2_SOLTU</name>
<accession>M1D9L2</accession>
<keyword evidence="4" id="KW-0539">Nucleus</keyword>
<dbReference type="PROSITE" id="PS50110">
    <property type="entry name" value="RESPONSE_REGULATORY"/>
    <property type="match status" value="1"/>
</dbReference>
<dbReference type="KEGG" id="sot:107060895"/>
<dbReference type="InParanoid" id="M1D9L2"/>
<dbReference type="InterPro" id="IPR001789">
    <property type="entry name" value="Sig_transdc_resp-reg_receiver"/>
</dbReference>
<gene>
    <name evidence="7" type="primary">LOC107060895</name>
</gene>
<dbReference type="PANTHER" id="PTHR43874:SF87">
    <property type="entry name" value="HTH MYB-TYPE DOMAIN-CONTAINING PROTEIN"/>
    <property type="match status" value="1"/>
</dbReference>
<keyword evidence="5" id="KW-0597">Phosphoprotein</keyword>
<dbReference type="HOGENOM" id="CLU_071174_0_0_1"/>
<dbReference type="GO" id="GO:0000160">
    <property type="term" value="P:phosphorelay signal transduction system"/>
    <property type="evidence" value="ECO:0007669"/>
    <property type="project" value="UniProtKB-KW"/>
</dbReference>